<evidence type="ECO:0000256" key="13">
    <source>
        <dbReference type="ARBA" id="ARBA00068692"/>
    </source>
</evidence>
<evidence type="ECO:0000256" key="3">
    <source>
        <dbReference type="ARBA" id="ARBA00010672"/>
    </source>
</evidence>
<dbReference type="CDD" id="cd08690">
    <property type="entry name" value="C2_Freud-1"/>
    <property type="match status" value="1"/>
</dbReference>
<comment type="similarity">
    <text evidence="3">Belongs to the CC2D1 family.</text>
</comment>
<evidence type="ECO:0000256" key="15">
    <source>
        <dbReference type="SAM" id="MobiDB-lite"/>
    </source>
</evidence>
<evidence type="ECO:0000256" key="8">
    <source>
        <dbReference type="ARBA" id="ARBA00023054"/>
    </source>
</evidence>
<dbReference type="SMART" id="SM00239">
    <property type="entry name" value="C2"/>
    <property type="match status" value="1"/>
</dbReference>
<evidence type="ECO:0000313" key="17">
    <source>
        <dbReference type="Proteomes" id="UP000248484"/>
    </source>
</evidence>
<keyword evidence="10" id="KW-0804">Transcription</keyword>
<dbReference type="GO" id="GO:0005813">
    <property type="term" value="C:centrosome"/>
    <property type="evidence" value="ECO:0007669"/>
    <property type="project" value="UniProtKB-SubCell"/>
</dbReference>
<dbReference type="InterPro" id="IPR000008">
    <property type="entry name" value="C2_dom"/>
</dbReference>
<dbReference type="InterPro" id="IPR037772">
    <property type="entry name" value="C2_Freud"/>
</dbReference>
<evidence type="ECO:0000259" key="16">
    <source>
        <dbReference type="PROSITE" id="PS50004"/>
    </source>
</evidence>
<dbReference type="Pfam" id="PF00168">
    <property type="entry name" value="C2"/>
    <property type="match status" value="1"/>
</dbReference>
<evidence type="ECO:0000256" key="1">
    <source>
        <dbReference type="ARBA" id="ARBA00004123"/>
    </source>
</evidence>
<dbReference type="PROSITE" id="PS50004">
    <property type="entry name" value="C2"/>
    <property type="match status" value="1"/>
</dbReference>
<evidence type="ECO:0000256" key="6">
    <source>
        <dbReference type="ARBA" id="ARBA00022553"/>
    </source>
</evidence>
<dbReference type="InterPro" id="IPR039725">
    <property type="entry name" value="CC2D1A/B"/>
</dbReference>
<protein>
    <recommendedName>
        <fullName evidence="13">Coiled-coil and C2 domain-containing protein 1A</fullName>
    </recommendedName>
    <alternativeName>
        <fullName evidence="14">Five prime repressor element under dual repression-binding protein 1</fullName>
    </alternativeName>
</protein>
<reference evidence="18" key="1">
    <citation type="submission" date="2025-08" db="UniProtKB">
        <authorList>
            <consortium name="RefSeq"/>
        </authorList>
    </citation>
    <scope>IDENTIFICATION</scope>
    <source>
        <tissue evidence="18">Muscle</tissue>
    </source>
</reference>
<keyword evidence="7" id="KW-0805">Transcription regulation</keyword>
<keyword evidence="11" id="KW-0206">Cytoskeleton</keyword>
<dbReference type="GO" id="GO:0005634">
    <property type="term" value="C:nucleus"/>
    <property type="evidence" value="ECO:0007669"/>
    <property type="project" value="UniProtKB-SubCell"/>
</dbReference>
<evidence type="ECO:0000256" key="11">
    <source>
        <dbReference type="ARBA" id="ARBA00023212"/>
    </source>
</evidence>
<accession>A0A9W2WI23</accession>
<sequence length="338" mass="38254">METLKQAFARGLPTPTARFEQRTFSVIKIFPDLSSNDMLLFIVKGINLPTPPGLSPGDLDVFVRFDFPYPNVEEAQKDKTSVIKNTDSPEFKEQFKLCINRSHRGFRRAIQTKGIKFEVVHKGGLFKTDRVLGTAQLKLDALETACEVREILEAPLTPTQVLDGRRPTGGRLEVTVRIREPLTAQQLETTTERWLAIDPVPAAVPAVAGPKGKAPPVPAAMREPGSRSARPLHSLSVLAFDQERLERKILAFRQARRPVPPEVAQQYQDVIQRSQWQRAQLEQGGPGIRREYMAQLERQLQFYTEAARRLGNDGSREAAKEALYRRNLVESELQRLRR</sequence>
<dbReference type="PANTHER" id="PTHR13076">
    <property type="entry name" value="COILED-COIL AND C2 DOMAIN-CONTAINING PROTEIN 1-LIKE"/>
    <property type="match status" value="1"/>
</dbReference>
<dbReference type="Gene3D" id="2.60.40.150">
    <property type="entry name" value="C2 domain"/>
    <property type="match status" value="1"/>
</dbReference>
<evidence type="ECO:0000256" key="12">
    <source>
        <dbReference type="ARBA" id="ARBA00023242"/>
    </source>
</evidence>
<name>A0A9W2WI23_PHYMC</name>
<proteinExistence type="inferred from homology"/>
<keyword evidence="4" id="KW-0963">Cytoplasm</keyword>
<dbReference type="OrthoDB" id="19996at2759"/>
<evidence type="ECO:0000256" key="10">
    <source>
        <dbReference type="ARBA" id="ARBA00023163"/>
    </source>
</evidence>
<keyword evidence="8" id="KW-0175">Coiled coil</keyword>
<evidence type="ECO:0000256" key="5">
    <source>
        <dbReference type="ARBA" id="ARBA00022491"/>
    </source>
</evidence>
<evidence type="ECO:0000256" key="14">
    <source>
        <dbReference type="ARBA" id="ARBA00080072"/>
    </source>
</evidence>
<dbReference type="RefSeq" id="XP_054938881.1">
    <property type="nucleotide sequence ID" value="XM_055082906.1"/>
</dbReference>
<evidence type="ECO:0000256" key="7">
    <source>
        <dbReference type="ARBA" id="ARBA00023015"/>
    </source>
</evidence>
<feature type="domain" description="C2" evidence="16">
    <location>
        <begin position="18"/>
        <end position="152"/>
    </location>
</feature>
<keyword evidence="17" id="KW-1185">Reference proteome</keyword>
<dbReference type="PANTHER" id="PTHR13076:SF8">
    <property type="entry name" value="COILED-COIL AND C2 DOMAIN-CONTAINING PROTEIN 1A"/>
    <property type="match status" value="1"/>
</dbReference>
<gene>
    <name evidence="18" type="primary">LOC114485029</name>
</gene>
<evidence type="ECO:0000256" key="4">
    <source>
        <dbReference type="ARBA" id="ARBA00022490"/>
    </source>
</evidence>
<comment type="subcellular location">
    <subcellularLocation>
        <location evidence="2">Cytoplasm</location>
        <location evidence="2">Cytoskeleton</location>
        <location evidence="2">Microtubule organizing center</location>
        <location evidence="2">Centrosome</location>
    </subcellularLocation>
    <subcellularLocation>
        <location evidence="1">Nucleus</location>
    </subcellularLocation>
</comment>
<evidence type="ECO:0000256" key="9">
    <source>
        <dbReference type="ARBA" id="ARBA00023125"/>
    </source>
</evidence>
<feature type="region of interest" description="Disordered" evidence="15">
    <location>
        <begin position="207"/>
        <end position="228"/>
    </location>
</feature>
<dbReference type="GO" id="GO:0003677">
    <property type="term" value="F:DNA binding"/>
    <property type="evidence" value="ECO:0007669"/>
    <property type="project" value="UniProtKB-KW"/>
</dbReference>
<dbReference type="SUPFAM" id="SSF49562">
    <property type="entry name" value="C2 domain (Calcium/lipid-binding domain, CaLB)"/>
    <property type="match status" value="1"/>
</dbReference>
<keyword evidence="12" id="KW-0539">Nucleus</keyword>
<evidence type="ECO:0000256" key="2">
    <source>
        <dbReference type="ARBA" id="ARBA00004300"/>
    </source>
</evidence>
<dbReference type="GeneID" id="114485029"/>
<keyword evidence="9" id="KW-0238">DNA-binding</keyword>
<evidence type="ECO:0000313" key="18">
    <source>
        <dbReference type="RefSeq" id="XP_054938881.1"/>
    </source>
</evidence>
<dbReference type="Proteomes" id="UP000248484">
    <property type="component" value="Unplaced"/>
</dbReference>
<keyword evidence="5" id="KW-0678">Repressor</keyword>
<organism evidence="17 18">
    <name type="scientific">Physeter macrocephalus</name>
    <name type="common">Sperm whale</name>
    <name type="synonym">Physeter catodon</name>
    <dbReference type="NCBI Taxonomy" id="9755"/>
    <lineage>
        <taxon>Eukaryota</taxon>
        <taxon>Metazoa</taxon>
        <taxon>Chordata</taxon>
        <taxon>Craniata</taxon>
        <taxon>Vertebrata</taxon>
        <taxon>Euteleostomi</taxon>
        <taxon>Mammalia</taxon>
        <taxon>Eutheria</taxon>
        <taxon>Laurasiatheria</taxon>
        <taxon>Artiodactyla</taxon>
        <taxon>Whippomorpha</taxon>
        <taxon>Cetacea</taxon>
        <taxon>Odontoceti</taxon>
        <taxon>Physeteridae</taxon>
        <taxon>Physeter</taxon>
    </lineage>
</organism>
<keyword evidence="6" id="KW-0597">Phosphoprotein</keyword>
<dbReference type="GO" id="GO:0001227">
    <property type="term" value="F:DNA-binding transcription repressor activity, RNA polymerase II-specific"/>
    <property type="evidence" value="ECO:0007669"/>
    <property type="project" value="InterPro"/>
</dbReference>
<dbReference type="FunFam" id="2.60.40.150:FF:000110">
    <property type="entry name" value="Coiled-coil and C2 domain-containing protein 1A"/>
    <property type="match status" value="1"/>
</dbReference>
<dbReference type="AlphaFoldDB" id="A0A9W2WI23"/>
<dbReference type="InterPro" id="IPR035892">
    <property type="entry name" value="C2_domain_sf"/>
</dbReference>